<dbReference type="SMART" id="SM00825">
    <property type="entry name" value="PKS_KS"/>
    <property type="match status" value="1"/>
</dbReference>
<dbReference type="Gene3D" id="3.40.50.150">
    <property type="entry name" value="Vaccinia Virus protein VP39"/>
    <property type="match status" value="1"/>
</dbReference>
<dbReference type="Pfam" id="PF07993">
    <property type="entry name" value="NAD_binding_4"/>
    <property type="match status" value="1"/>
</dbReference>
<dbReference type="Pfam" id="PF00550">
    <property type="entry name" value="PP-binding"/>
    <property type="match status" value="1"/>
</dbReference>
<dbReference type="InterPro" id="IPR001227">
    <property type="entry name" value="Ac_transferase_dom_sf"/>
</dbReference>
<dbReference type="InterPro" id="IPR032088">
    <property type="entry name" value="SAT"/>
</dbReference>
<proteinExistence type="predicted"/>
<feature type="compositionally biased region" description="Low complexity" evidence="8">
    <location>
        <begin position="415"/>
        <end position="431"/>
    </location>
</feature>
<dbReference type="PANTHER" id="PTHR43775:SF14">
    <property type="entry name" value="ITERATIVE POLYKETIDE SYNTHASE AFOE-RELATED"/>
    <property type="match status" value="1"/>
</dbReference>
<dbReference type="InterPro" id="IPR029063">
    <property type="entry name" value="SAM-dependent_MTases_sf"/>
</dbReference>
<dbReference type="Gene3D" id="3.30.70.3290">
    <property type="match status" value="1"/>
</dbReference>
<dbReference type="SUPFAM" id="SSF53335">
    <property type="entry name" value="S-adenosyl-L-methionine-dependent methyltransferases"/>
    <property type="match status" value="1"/>
</dbReference>
<dbReference type="PANTHER" id="PTHR43775">
    <property type="entry name" value="FATTY ACID SYNTHASE"/>
    <property type="match status" value="1"/>
</dbReference>
<feature type="active site" description="Proton donor; for dehydratase activity" evidence="7">
    <location>
        <position position="1585"/>
    </location>
</feature>
<dbReference type="Pfam" id="PF02801">
    <property type="entry name" value="Ketoacyl-synt_C"/>
    <property type="match status" value="1"/>
</dbReference>
<dbReference type="GO" id="GO:0006633">
    <property type="term" value="P:fatty acid biosynthetic process"/>
    <property type="evidence" value="ECO:0007669"/>
    <property type="project" value="InterPro"/>
</dbReference>
<comment type="caution">
    <text evidence="12">The sequence shown here is derived from an EMBL/GenBank/DDBJ whole genome shotgun (WGS) entry which is preliminary data.</text>
</comment>
<dbReference type="SUPFAM" id="SSF52151">
    <property type="entry name" value="FabD/lysophospholipase-like"/>
    <property type="match status" value="1"/>
</dbReference>
<reference evidence="12" key="1">
    <citation type="submission" date="2022-11" db="EMBL/GenBank/DDBJ databases">
        <authorList>
            <person name="Petersen C."/>
        </authorList>
    </citation>
    <scope>NUCLEOTIDE SEQUENCE</scope>
    <source>
        <strain evidence="12">IBT 16849</strain>
    </source>
</reference>
<feature type="region of interest" description="Disordered" evidence="8">
    <location>
        <begin position="1823"/>
        <end position="1872"/>
    </location>
</feature>
<dbReference type="CDD" id="cd00833">
    <property type="entry name" value="PKS"/>
    <property type="match status" value="1"/>
</dbReference>
<dbReference type="GO" id="GO:0031177">
    <property type="term" value="F:phosphopantetheine binding"/>
    <property type="evidence" value="ECO:0007669"/>
    <property type="project" value="InterPro"/>
</dbReference>
<evidence type="ECO:0000256" key="1">
    <source>
        <dbReference type="ARBA" id="ARBA00022450"/>
    </source>
</evidence>
<dbReference type="InterPro" id="IPR036736">
    <property type="entry name" value="ACP-like_sf"/>
</dbReference>
<dbReference type="PROSITE" id="PS52019">
    <property type="entry name" value="PKS_MFAS_DH"/>
    <property type="match status" value="1"/>
</dbReference>
<dbReference type="InterPro" id="IPR013120">
    <property type="entry name" value="FAR_NAD-bd"/>
</dbReference>
<evidence type="ECO:0000256" key="8">
    <source>
        <dbReference type="SAM" id="MobiDB-lite"/>
    </source>
</evidence>
<organism evidence="12 13">
    <name type="scientific">Penicillium cf. griseofulvum</name>
    <dbReference type="NCBI Taxonomy" id="2972120"/>
    <lineage>
        <taxon>Eukaryota</taxon>
        <taxon>Fungi</taxon>
        <taxon>Dikarya</taxon>
        <taxon>Ascomycota</taxon>
        <taxon>Pezizomycotina</taxon>
        <taxon>Eurotiomycetes</taxon>
        <taxon>Eurotiomycetidae</taxon>
        <taxon>Eurotiales</taxon>
        <taxon>Aspergillaceae</taxon>
        <taxon>Penicillium</taxon>
    </lineage>
</organism>
<keyword evidence="6" id="KW-0012">Acyltransferase</keyword>
<evidence type="ECO:0000259" key="9">
    <source>
        <dbReference type="PROSITE" id="PS50075"/>
    </source>
</evidence>
<dbReference type="Pfam" id="PF00109">
    <property type="entry name" value="ketoacyl-synt"/>
    <property type="match status" value="1"/>
</dbReference>
<dbReference type="InterPro" id="IPR020806">
    <property type="entry name" value="PKS_PP-bd"/>
</dbReference>
<dbReference type="SUPFAM" id="SSF55048">
    <property type="entry name" value="Probable ACP-binding domain of malonyl-CoA ACP transacylase"/>
    <property type="match status" value="1"/>
</dbReference>
<reference evidence="12" key="2">
    <citation type="journal article" date="2023" name="IMA Fungus">
        <title>Comparative genomic study of the Penicillium genus elucidates a diverse pangenome and 15 lateral gene transfer events.</title>
        <authorList>
            <person name="Petersen C."/>
            <person name="Sorensen T."/>
            <person name="Nielsen M.R."/>
            <person name="Sondergaard T.E."/>
            <person name="Sorensen J.L."/>
            <person name="Fitzpatrick D.A."/>
            <person name="Frisvad J.C."/>
            <person name="Nielsen K.L."/>
        </authorList>
    </citation>
    <scope>NUCLEOTIDE SEQUENCE</scope>
    <source>
        <strain evidence="12">IBT 16849</strain>
    </source>
</reference>
<keyword evidence="1" id="KW-0596">Phosphopantetheine</keyword>
<evidence type="ECO:0000313" key="12">
    <source>
        <dbReference type="EMBL" id="KAJ5188451.1"/>
    </source>
</evidence>
<dbReference type="Pfam" id="PF18558">
    <property type="entry name" value="HTH_51"/>
    <property type="match status" value="1"/>
</dbReference>
<keyword evidence="5" id="KW-0511">Multifunctional enzyme</keyword>
<dbReference type="GO" id="GO:0030639">
    <property type="term" value="P:polyketide biosynthetic process"/>
    <property type="evidence" value="ECO:0007669"/>
    <property type="project" value="UniProtKB-ARBA"/>
</dbReference>
<dbReference type="InterPro" id="IPR018201">
    <property type="entry name" value="Ketoacyl_synth_AS"/>
</dbReference>
<dbReference type="Gene3D" id="1.10.1200.10">
    <property type="entry name" value="ACP-like"/>
    <property type="match status" value="1"/>
</dbReference>
<dbReference type="InterPro" id="IPR014043">
    <property type="entry name" value="Acyl_transferase_dom"/>
</dbReference>
<dbReference type="Gene3D" id="3.40.50.720">
    <property type="entry name" value="NAD(P)-binding Rossmann-like Domain"/>
    <property type="match status" value="1"/>
</dbReference>
<dbReference type="Proteomes" id="UP001150879">
    <property type="component" value="Unassembled WGS sequence"/>
</dbReference>
<evidence type="ECO:0000256" key="5">
    <source>
        <dbReference type="ARBA" id="ARBA00023268"/>
    </source>
</evidence>
<dbReference type="InterPro" id="IPR049900">
    <property type="entry name" value="PKS_mFAS_DH"/>
</dbReference>
<sequence length="2694" mass="290381">MTTSSIPSSVGDAQKATTFVFGGHIGTQSKKSLEKPVKQLLSGPNAKWILEAVAGLPQYWAAVVEKIPEAGTVAGAEQLSDFDSWLRHGISAGDLISPEAELPSVAIGPLMVAIQLDQYWRYLEFRLGDVSVEDPQAELVRQQQQQNTTPVETLGFCAGLIAAVAVASSHDVSEFQKYGAVAVRLGLLMAAVVDAREARDAAKGKGGSVSFAMAWRSGSKQGDDMTRIVSSLTPDAYISVLFDEARATVTTSERLAPTLVRKLRAAGVKAVPLAFKGYLHAPGAERKRDADALIELCHSTSHGSQLQFPGTAAQLALPTYGNSGGGAHVSTDETDLTAMLLRAILTQQFNWAGTMSKLLSVSASTQKEVSLVAFGLDQCIPPTITRRYGPKETSFEELEPHIESRRIQRASMTAVTSTPTVNGTSTGVSTTISAGNASPVSVEREKDTEEAIAIVGMSINVSGAEDLEEFAAMLKTGKSQHEVITRERMMHDMLFRDAADADGKKYYGNFVRDADAFDHKFFKRSPRDFEQSGYFTEPKTEKEDHIGCYLGVCGVDYEQNIASHAPSAFTATGGLRSFITGRIAHFFGWTGPAMTFDTACSSSTVAIHTACRNILSGEASAALVGGVNVMTNLQWIQNLSAGSFLSPTGQCKPFDADADGYCRAEGVAFVFLKKLSDAQAAGNTVLGTIRATAVYQNLNITPLFVPNVPSLSQLFKDVIKKAGIDPAEISVVEAHGTGTPVGDPAEYESVKLAVASPRRETAVAIGSVKGHVGHTEGASGVIALVKLLMMMRDNFIPPQASFKRMNPHIHALSTDMVEVVTALRPWPADRKVALLNNYGACGSNASLILAYSAHKPTPNNRLLDEATARQPFWVTGFDARSIAVYSKALAPYLRSHTGGQKASLGDVAFNMARQSNPGLPQGLVFSCRSLEELQEKLALAAVATKETAAASGIAAVKAERPVVLCFGGQNSTFVGLDRALYDGVAVLRQHLDTCDAAVTAAGLSSIFPAIFSREPILDIVQLQTALFAMQYASARAWIDCGLASKVVSVVGHSFGEITALCVAGVLSLGDTVRLVAGRAKLVRDAWGPDSGAMMAVEADEALVHDLLKAANTTSDGSASIACYNGPRSFTLAGTTQAIDAVAATLAGNSKFAGAGIKSKRLNVTNAFHSVLVEQLVGELGNVGRDLTFHSAEIPVERATEHDSTEPLDWSFVPSHMRQPVFFNHAVQRLAKKHPQAIFLEAGSNSTITVMASRALAQVTSASPDMLAFQAVSITNTEKGLDGLTDATVALWKQGLRVSFWPHHPSQAREYVQLLLPPYKFEKSRHWLDVKSPTEVVTKAAQTMIEAGGYIAGGASGTQVEDARSLPLWTFIGYPEAKKNKKLARFRINTASDPYQRLFSSHVIAQTAPICPATLEIDMAIEALFSLNLDWRPAGYSPTVHNLISHAPVCADSTRVFYMDLSPLDKAEMKWHLSLHSVASNGDSQVHAEATIRMRAPTDASFLQQFSHYERLVSHAQCQSLLKLDLDNDGVEMLQGRNVYRAFSEIVDFGPVYRGVKYIVGRPGESAGVIHKRHEGHTWLDVPMGDSFGQVAGIYVNLLTDDLPPGEMFIATSCELLMRSPKALPEISGKENGPGVWHVLARHMRKSDKAYISDVFAFDAATGALNDVMLGLQYARVPKASMSKILTRFTAEQKFLRNPAAAPSVPAATAPVSFTAPPIAVAAALEAVKTSAKVKKAKKKTRDITQDVCNLVANVSGVDPSDMTLDSEMADLGIDSLMGMELAREVENTFKFTLDHGEMMEATSLRQFVACVANGLGKIGGDAGANAVEQNSDDSDSDSAAELITPPDNNDDTASDITTPDPEEASAFTKPVSLPVGPATSNLTLSHSDILECFGQVKLTTDDKIREFGLDSIARVSLAGSSKLCTALVVEAFDQLGSPLRTAAPGQLLDRVAFLPQHGRMMEFVYGFLEREARLIDIDIVTGQITRTHIAVPRKNSAALLEEMVAAHPESAIPDRLAYYAGKNLAGVLSGTTDGIRVIFGSAEGRQLVQAMYCDYAFNRMHYQQMAEVITQLSRRVTQPGETLKVLEMGGGTGGTTNVMAPVLASLGIPVEYTFTDLSPSMVANARRKFAKQYPFMRFAVHDIEKPPAAELLGQHLVLASNAIHATHDLVVSTQNVHLALRPDGFLMILEMTECVPSMDIVFGLLEGWWLFDDGRTHAVVPTEDWERALHAAGFGHVDWTDGNRPENAFQKVIIALASGERKARLPVSVASVEETKVVDRGNVAAREAEAEQLVDSYTAGWATPALDSAVIDVSATSTAAVVIVTGATGSLGAHLVQALAKRPDVATVVCVNRHSSVPVHQRQAEAFSSRGIALSPIEQEKLRIYETDTSKPQLGLPTQEHTWLVSHATHIVHNAWPMSGTRPLKGFEPQLQTMRNLLDLAREIALGKPKTRVGFQFVSSIGVVGYADSSAGPRITEDRVPMAAVMPGGYPEGKWVHERMLDETLHRYPHLFRATVTRPGQIAGSSRSGFWNPVEHFAFLVKSAQALRVWPDLHGTLQWLPVDRSARVMVHLLKLENDNDAAYPVYHIDNPVGQPWEDMSPVLASALDIPPQNIIPYSDWIMRVRRSPLSADENPAARLVDFLDGHFERMSCGGIILDTQKAKEHSATMAAEGPVNADIARAYVASWKAMGYLK</sequence>
<dbReference type="Pfam" id="PF08242">
    <property type="entry name" value="Methyltransf_12"/>
    <property type="match status" value="1"/>
</dbReference>
<evidence type="ECO:0000256" key="7">
    <source>
        <dbReference type="PROSITE-ProRule" id="PRU01363"/>
    </source>
</evidence>
<evidence type="ECO:0000256" key="2">
    <source>
        <dbReference type="ARBA" id="ARBA00022553"/>
    </source>
</evidence>
<dbReference type="EMBL" id="JAPQKP010000005">
    <property type="protein sequence ID" value="KAJ5188451.1"/>
    <property type="molecule type" value="Genomic_DNA"/>
</dbReference>
<dbReference type="PROSITE" id="PS00606">
    <property type="entry name" value="KS3_1"/>
    <property type="match status" value="1"/>
</dbReference>
<dbReference type="Pfam" id="PF16073">
    <property type="entry name" value="SAT"/>
    <property type="match status" value="1"/>
</dbReference>
<dbReference type="InterPro" id="IPR016036">
    <property type="entry name" value="Malonyl_transacylase_ACP-bd"/>
</dbReference>
<dbReference type="InterPro" id="IPR013217">
    <property type="entry name" value="Methyltransf_12"/>
</dbReference>
<accession>A0A9W9J3A2</accession>
<feature type="domain" description="Ketosynthase family 3 (KS3)" evidence="10">
    <location>
        <begin position="449"/>
        <end position="851"/>
    </location>
</feature>
<dbReference type="InterPro" id="IPR036291">
    <property type="entry name" value="NAD(P)-bd_dom_sf"/>
</dbReference>
<dbReference type="InterPro" id="IPR016035">
    <property type="entry name" value="Acyl_Trfase/lysoPLipase"/>
</dbReference>
<evidence type="ECO:0000313" key="13">
    <source>
        <dbReference type="Proteomes" id="UP001150879"/>
    </source>
</evidence>
<dbReference type="SUPFAM" id="SSF47336">
    <property type="entry name" value="ACP-like"/>
    <property type="match status" value="1"/>
</dbReference>
<dbReference type="InterPro" id="IPR042104">
    <property type="entry name" value="PKS_dehydratase_sf"/>
</dbReference>
<dbReference type="SMART" id="SM00823">
    <property type="entry name" value="PKS_PP"/>
    <property type="match status" value="1"/>
</dbReference>
<protein>
    <recommendedName>
        <fullName evidence="14">Carrier domain-containing protein</fullName>
    </recommendedName>
</protein>
<evidence type="ECO:0000259" key="11">
    <source>
        <dbReference type="PROSITE" id="PS52019"/>
    </source>
</evidence>
<evidence type="ECO:0000256" key="3">
    <source>
        <dbReference type="ARBA" id="ARBA00022679"/>
    </source>
</evidence>
<feature type="domain" description="PKS/mFAS DH" evidence="11">
    <location>
        <begin position="1368"/>
        <end position="1682"/>
    </location>
</feature>
<dbReference type="InterPro" id="IPR009081">
    <property type="entry name" value="PP-bd_ACP"/>
</dbReference>
<name>A0A9W9J3A2_9EURO</name>
<gene>
    <name evidence="12" type="ORF">N7472_007465</name>
</gene>
<dbReference type="InterPro" id="IPR041068">
    <property type="entry name" value="HTH_51"/>
</dbReference>
<feature type="region of interest" description="C-terminal hotdog fold" evidence="7">
    <location>
        <begin position="1530"/>
        <end position="1682"/>
    </location>
</feature>
<dbReference type="InterPro" id="IPR006162">
    <property type="entry name" value="Ppantetheine_attach_site"/>
</dbReference>
<evidence type="ECO:0000256" key="6">
    <source>
        <dbReference type="ARBA" id="ARBA00023315"/>
    </source>
</evidence>
<evidence type="ECO:0000256" key="4">
    <source>
        <dbReference type="ARBA" id="ARBA00022857"/>
    </source>
</evidence>
<dbReference type="Pfam" id="PF00698">
    <property type="entry name" value="Acyl_transf_1"/>
    <property type="match status" value="1"/>
</dbReference>
<dbReference type="GO" id="GO:0004312">
    <property type="term" value="F:fatty acid synthase activity"/>
    <property type="evidence" value="ECO:0007669"/>
    <property type="project" value="TreeGrafter"/>
</dbReference>
<dbReference type="InterPro" id="IPR014031">
    <property type="entry name" value="Ketoacyl_synth_C"/>
</dbReference>
<dbReference type="PROSITE" id="PS50075">
    <property type="entry name" value="CARRIER"/>
    <property type="match status" value="1"/>
</dbReference>
<dbReference type="InterPro" id="IPR014030">
    <property type="entry name" value="Ketoacyl_synth_N"/>
</dbReference>
<feature type="region of interest" description="Disordered" evidence="8">
    <location>
        <begin position="412"/>
        <end position="444"/>
    </location>
</feature>
<keyword evidence="4" id="KW-0521">NADP</keyword>
<dbReference type="SUPFAM" id="SSF51735">
    <property type="entry name" value="NAD(P)-binding Rossmann-fold domains"/>
    <property type="match status" value="1"/>
</dbReference>
<dbReference type="Gene3D" id="3.10.129.110">
    <property type="entry name" value="Polyketide synthase dehydratase"/>
    <property type="match status" value="1"/>
</dbReference>
<dbReference type="InterPro" id="IPR020841">
    <property type="entry name" value="PKS_Beta-ketoAc_synthase_dom"/>
</dbReference>
<dbReference type="InterPro" id="IPR016039">
    <property type="entry name" value="Thiolase-like"/>
</dbReference>
<feature type="region of interest" description="N-terminal hotdog fold" evidence="7">
    <location>
        <begin position="1368"/>
        <end position="1498"/>
    </location>
</feature>
<dbReference type="Gene3D" id="3.40.47.10">
    <property type="match status" value="1"/>
</dbReference>
<evidence type="ECO:0008006" key="14">
    <source>
        <dbReference type="Google" id="ProtNLM"/>
    </source>
</evidence>
<dbReference type="GO" id="GO:0004315">
    <property type="term" value="F:3-oxoacyl-[acyl-carrier-protein] synthase activity"/>
    <property type="evidence" value="ECO:0007669"/>
    <property type="project" value="InterPro"/>
</dbReference>
<dbReference type="PROSITE" id="PS00012">
    <property type="entry name" value="PHOSPHOPANTETHEINE"/>
    <property type="match status" value="1"/>
</dbReference>
<dbReference type="PROSITE" id="PS52004">
    <property type="entry name" value="KS3_2"/>
    <property type="match status" value="1"/>
</dbReference>
<dbReference type="SUPFAM" id="SSF53901">
    <property type="entry name" value="Thiolase-like"/>
    <property type="match status" value="1"/>
</dbReference>
<keyword evidence="3" id="KW-0808">Transferase</keyword>
<evidence type="ECO:0000259" key="10">
    <source>
        <dbReference type="PROSITE" id="PS52004"/>
    </source>
</evidence>
<dbReference type="SMART" id="SM00827">
    <property type="entry name" value="PKS_AT"/>
    <property type="match status" value="1"/>
</dbReference>
<keyword evidence="13" id="KW-1185">Reference proteome</keyword>
<dbReference type="Gene3D" id="3.40.366.10">
    <property type="entry name" value="Malonyl-Coenzyme A Acyl Carrier Protein, domain 2"/>
    <property type="match status" value="2"/>
</dbReference>
<feature type="domain" description="Carrier" evidence="9">
    <location>
        <begin position="1741"/>
        <end position="1815"/>
    </location>
</feature>
<keyword evidence="2" id="KW-0597">Phosphoprotein</keyword>
<dbReference type="InterPro" id="IPR050091">
    <property type="entry name" value="PKS_NRPS_Biosynth_Enz"/>
</dbReference>
<feature type="active site" description="Proton acceptor; for dehydratase activity" evidence="7">
    <location>
        <position position="1401"/>
    </location>
</feature>